<dbReference type="Gene3D" id="2.60.120.820">
    <property type="entry name" value="PHR domain"/>
    <property type="match status" value="1"/>
</dbReference>
<keyword evidence="4" id="KW-1185">Reference proteome</keyword>
<evidence type="ECO:0000313" key="5">
    <source>
        <dbReference type="WBParaSite" id="ACRNAN_scaffold9614.g22601.t1"/>
    </source>
</evidence>
<protein>
    <submittedName>
        <fullName evidence="5">BTB domain-containing protein</fullName>
    </submittedName>
</protein>
<sequence length="581" mass="64548">MNSKEKKRDSRNLYLKEILNEHKDEAVRLRTSTSAGASPTLPKNAKCLGPRSFDDDALLDKDVSCSSKDSTWGNVTANFHPIDGNELQGGSSTEDQSPCANFGKLALPQPYPPFALVDVEESFEEIDNKDSSRKDSYIQKVFELPTSSKFSSRSLAEQKTACRNRMISASRWDPNGPVMGWQAEKTTLKERMSYMFCNETLADVVFFVGKDEQRIPAHKFVLSIGSAVFDAMFNGGFSGSADHASHTSCTGTSGYSCSRCVQEIKLPDIEPNAFLALLKFLYCDEVSVGPDNVMTILYTAKKYAVPALELVCVDFLKENLSAENAFMMLTQARLFDEPQLASLCMEIIDRDTTEALQAEGFLEIDKETLSAVLNRDTLRIAELPLFNAIVRWATEECRRKRLEPTPDNKRLVLNNAINLIRFPLMGLEEFAQHIQTRWGYSGTPDRIKFTVDAHIYILGFGLYGSMHGQHEYSVIIEIINFSTGHVLAHNETSFLSDGSSSIFRVTFKEPVEISPGVIYIASACLSGPDSHYGSKGLRRIVRQSTTTGPITFQFSYAAGNNNGTSVDDGQIPELIFCTKLS</sequence>
<dbReference type="PANTHER" id="PTHR45774:SF3">
    <property type="entry name" value="BTB (POZ) DOMAIN-CONTAINING 2B-RELATED"/>
    <property type="match status" value="1"/>
</dbReference>
<dbReference type="Pfam" id="PF08005">
    <property type="entry name" value="PHR"/>
    <property type="match status" value="1"/>
</dbReference>
<comment type="subcellular location">
    <subcellularLocation>
        <location evidence="1">Cytoplasm</location>
    </subcellularLocation>
</comment>
<dbReference type="PANTHER" id="PTHR45774">
    <property type="entry name" value="BTB/POZ DOMAIN-CONTAINING"/>
    <property type="match status" value="1"/>
</dbReference>
<dbReference type="GO" id="GO:0000932">
    <property type="term" value="C:P-body"/>
    <property type="evidence" value="ECO:0007669"/>
    <property type="project" value="TreeGrafter"/>
</dbReference>
<reference evidence="5" key="1">
    <citation type="submission" date="2022-11" db="UniProtKB">
        <authorList>
            <consortium name="WormBaseParasite"/>
        </authorList>
    </citation>
    <scope>IDENTIFICATION</scope>
</reference>
<dbReference type="SMART" id="SM00875">
    <property type="entry name" value="BACK"/>
    <property type="match status" value="1"/>
</dbReference>
<evidence type="ECO:0000313" key="4">
    <source>
        <dbReference type="Proteomes" id="UP000887540"/>
    </source>
</evidence>
<evidence type="ECO:0000256" key="1">
    <source>
        <dbReference type="ARBA" id="ARBA00004496"/>
    </source>
</evidence>
<dbReference type="InterPro" id="IPR012983">
    <property type="entry name" value="PHR"/>
</dbReference>
<feature type="domain" description="BTB" evidence="3">
    <location>
        <begin position="202"/>
        <end position="290"/>
    </location>
</feature>
<dbReference type="GO" id="GO:0005829">
    <property type="term" value="C:cytosol"/>
    <property type="evidence" value="ECO:0007669"/>
    <property type="project" value="TreeGrafter"/>
</dbReference>
<organism evidence="4 5">
    <name type="scientific">Acrobeloides nanus</name>
    <dbReference type="NCBI Taxonomy" id="290746"/>
    <lineage>
        <taxon>Eukaryota</taxon>
        <taxon>Metazoa</taxon>
        <taxon>Ecdysozoa</taxon>
        <taxon>Nematoda</taxon>
        <taxon>Chromadorea</taxon>
        <taxon>Rhabditida</taxon>
        <taxon>Tylenchina</taxon>
        <taxon>Cephalobomorpha</taxon>
        <taxon>Cephaloboidea</taxon>
        <taxon>Cephalobidae</taxon>
        <taxon>Acrobeloides</taxon>
    </lineage>
</organism>
<dbReference type="WBParaSite" id="ACRNAN_scaffold9614.g22601.t1">
    <property type="protein sequence ID" value="ACRNAN_scaffold9614.g22601.t1"/>
    <property type="gene ID" value="ACRNAN_scaffold9614.g22601"/>
</dbReference>
<dbReference type="SUPFAM" id="SSF54695">
    <property type="entry name" value="POZ domain"/>
    <property type="match status" value="1"/>
</dbReference>
<dbReference type="GO" id="GO:0022008">
    <property type="term" value="P:neurogenesis"/>
    <property type="evidence" value="ECO:0007669"/>
    <property type="project" value="TreeGrafter"/>
</dbReference>
<dbReference type="InterPro" id="IPR000210">
    <property type="entry name" value="BTB/POZ_dom"/>
</dbReference>
<accession>A0A914ERA5</accession>
<proteinExistence type="predicted"/>
<dbReference type="InterPro" id="IPR011333">
    <property type="entry name" value="SKP1/BTB/POZ_sf"/>
</dbReference>
<evidence type="ECO:0000256" key="2">
    <source>
        <dbReference type="ARBA" id="ARBA00022490"/>
    </source>
</evidence>
<evidence type="ECO:0000259" key="3">
    <source>
        <dbReference type="PROSITE" id="PS50097"/>
    </source>
</evidence>
<name>A0A914ERA5_9BILA</name>
<dbReference type="Pfam" id="PF00651">
    <property type="entry name" value="BTB"/>
    <property type="match status" value="1"/>
</dbReference>
<dbReference type="Proteomes" id="UP000887540">
    <property type="component" value="Unplaced"/>
</dbReference>
<dbReference type="InterPro" id="IPR038648">
    <property type="entry name" value="PHR_sf"/>
</dbReference>
<dbReference type="Gene3D" id="3.30.710.10">
    <property type="entry name" value="Potassium Channel Kv1.1, Chain A"/>
    <property type="match status" value="1"/>
</dbReference>
<dbReference type="AlphaFoldDB" id="A0A914ERA5"/>
<keyword evidence="2" id="KW-0963">Cytoplasm</keyword>
<dbReference type="PROSITE" id="PS50097">
    <property type="entry name" value="BTB"/>
    <property type="match status" value="1"/>
</dbReference>
<dbReference type="Gene3D" id="1.25.40.420">
    <property type="match status" value="1"/>
</dbReference>
<dbReference type="SMART" id="SM00225">
    <property type="entry name" value="BTB"/>
    <property type="match status" value="1"/>
</dbReference>
<dbReference type="InterPro" id="IPR011705">
    <property type="entry name" value="BACK"/>
</dbReference>